<comment type="caution">
    <text evidence="1">The sequence shown here is derived from an EMBL/GenBank/DDBJ whole genome shotgun (WGS) entry which is preliminary data.</text>
</comment>
<name>A0A645H563_9ZZZZ</name>
<dbReference type="EMBL" id="VSSQ01082313">
    <property type="protein sequence ID" value="MPN30983.1"/>
    <property type="molecule type" value="Genomic_DNA"/>
</dbReference>
<sequence length="197" mass="21976">MRVVQGPATQYDLALTFPTIEKMNALLRGGMALPSIKGKLSLLPPVLSILMGLMIMSPKKVPKDFAGQALKVKCSLYMITRALSQYNKLGDPHMQEFCRRQPDRIYQFTVKNGDDPHYIACYLRIAAGKSKSGHGVYTRRSPFVHFSFKSVEGALKVLLKEVAFVEGVEKGYVETIGSPEYACYLNDYMAILQGMLT</sequence>
<accession>A0A645H563</accession>
<gene>
    <name evidence="1" type="ORF">SDC9_178454</name>
</gene>
<organism evidence="1">
    <name type="scientific">bioreactor metagenome</name>
    <dbReference type="NCBI Taxonomy" id="1076179"/>
    <lineage>
        <taxon>unclassified sequences</taxon>
        <taxon>metagenomes</taxon>
        <taxon>ecological metagenomes</taxon>
    </lineage>
</organism>
<dbReference type="AlphaFoldDB" id="A0A645H563"/>
<reference evidence="1" key="1">
    <citation type="submission" date="2019-08" db="EMBL/GenBank/DDBJ databases">
        <authorList>
            <person name="Kucharzyk K."/>
            <person name="Murdoch R.W."/>
            <person name="Higgins S."/>
            <person name="Loffler F."/>
        </authorList>
    </citation>
    <scope>NUCLEOTIDE SEQUENCE</scope>
</reference>
<evidence type="ECO:0000313" key="1">
    <source>
        <dbReference type="EMBL" id="MPN30983.1"/>
    </source>
</evidence>
<protein>
    <submittedName>
        <fullName evidence="1">Uncharacterized protein</fullName>
    </submittedName>
</protein>
<proteinExistence type="predicted"/>